<keyword evidence="10" id="KW-0413">Isomerase</keyword>
<comment type="catalytic activity">
    <reaction evidence="11">
        <text>Couples ATP hydrolysis with the unwinding of duplex DNA by translocating in the 3'-5' direction.</text>
        <dbReference type="EC" id="5.6.2.4"/>
    </reaction>
</comment>
<dbReference type="InterPro" id="IPR011604">
    <property type="entry name" value="PDDEXK-like_dom_sf"/>
</dbReference>
<evidence type="ECO:0000256" key="9">
    <source>
        <dbReference type="ARBA" id="ARBA00023204"/>
    </source>
</evidence>
<name>A0ABT9YJD1_9BACI</name>
<dbReference type="Pfam" id="PF12705">
    <property type="entry name" value="PDDEXK_1"/>
    <property type="match status" value="1"/>
</dbReference>
<evidence type="ECO:0000256" key="4">
    <source>
        <dbReference type="ARBA" id="ARBA00022801"/>
    </source>
</evidence>
<dbReference type="PROSITE" id="PS51217">
    <property type="entry name" value="UVRD_HELICASE_CTER"/>
    <property type="match status" value="1"/>
</dbReference>
<dbReference type="InterPro" id="IPR014016">
    <property type="entry name" value="UvrD-like_ATP-bd"/>
</dbReference>
<dbReference type="Pfam" id="PF00580">
    <property type="entry name" value="UvrD-helicase"/>
    <property type="match status" value="1"/>
</dbReference>
<sequence length="1110" mass="128096">MSMTFNDQQQEAIFSKEPLVVVAAGAGSGKTRVLTERVMHLCELAFLEPESSHGAQIDAISAITFTEKAAREMKQRIRASLEDKLQSAIKDDEKMYWSNQKEALDRAVISTFHSFCQRLLNQYAYQAGLPASFHLLDEVGANVLKQDVLQSLFTFGDFFSQAEPLIHLLGKDQLSTYLRQVYDQMRELQPGEDNVQQLIGNEMWEKQCKAQEEAWISQLKEFDSLANQAIKSFPASGLSKANQAHVDRMVTFFSDVSNRTYGETFKDHLEDIMPNRVNRKWEEEIPGLYQLFEQNWKPLKEKMKERSKSSFMEENSHYLERFIWLIQAFDKSYRNQKLFRGGLDFTDLQQKALTLLEDKEIQQKCREELTHMMIDEFQDTNALQLEVLNRIRPHYRFIVGDTKQSIYQFRGADVSIMNDLEQDAEADPFSRRVLMNTNYRTVGPIVSAVNTVFSKAMTHMQTYSYQTLYQPLQANREPNHTSEGEAVELLSGELDEYDLMANRMVELVYEKKKMVFSDDQWRSASWRDMAVLIPTRTHLRKLEKALTVKQIPYEVQSGIGFYERREVVDFLTLLRWINEPYEDFYLLALLRSPLFGLTINDFLILKNSCKEHQTIGDYVCFDEEFFSEQLQHPHLVETVTKLREWIKKWVPIQPIPTFIDALYELLEQSGLKTSLLLQTGGLQRVRNVEKFIETLANEQEDDLPALLESIQSRIEWSAKEGDSSIERAEGDAVTIMTVHGSKGLEFPIVFLPQLHKRPQSETGRIRFHSSLGIVMNLENTNQNIETPGYHLVKAEADDKATEEAKRLFYVAATRARDKLILVKGNHQPAAFSWLQMINDADEDLLTGTWYQERTAEEAPMWQKTQGETYSVPTLRQETKKIPVAFSVSQITSFINNPSHYVEQYLRGKNPQIVQTKSLATHGLASDTLGTLVHRACELFDLGWSIDESVMLAVEENHTYLTNKTIYKKEIKELLVAYSQLPIGESIANEWSFSIELEGAEISGTIDRVASIQSDIYLFDIKTHVLSQSGEELTDRYKAQLVLYKWAYEQLTGQAVAGLYLVTLRDQKKMLHEITVTDFEENEIRVAIRHLVNLKTTSTSIETYTHSYRYK</sequence>
<dbReference type="Gene3D" id="3.40.50.300">
    <property type="entry name" value="P-loop containing nucleotide triphosphate hydrolases"/>
    <property type="match status" value="4"/>
</dbReference>
<dbReference type="PANTHER" id="PTHR11070">
    <property type="entry name" value="UVRD / RECB / PCRA DNA HELICASE FAMILY MEMBER"/>
    <property type="match status" value="1"/>
</dbReference>
<dbReference type="InterPro" id="IPR038726">
    <property type="entry name" value="PDDEXK_AddAB-type"/>
</dbReference>
<accession>A0ABT9YJD1</accession>
<evidence type="ECO:0000256" key="2">
    <source>
        <dbReference type="ARBA" id="ARBA00022741"/>
    </source>
</evidence>
<keyword evidence="8" id="KW-0238">DNA-binding</keyword>
<evidence type="ECO:0000259" key="16">
    <source>
        <dbReference type="PROSITE" id="PS51217"/>
    </source>
</evidence>
<dbReference type="Gene3D" id="1.10.486.10">
    <property type="entry name" value="PCRA, domain 4"/>
    <property type="match status" value="1"/>
</dbReference>
<evidence type="ECO:0000256" key="13">
    <source>
        <dbReference type="ARBA" id="ARBA00048988"/>
    </source>
</evidence>
<dbReference type="SUPFAM" id="SSF52980">
    <property type="entry name" value="Restriction endonuclease-like"/>
    <property type="match status" value="1"/>
</dbReference>
<dbReference type="PROSITE" id="PS51198">
    <property type="entry name" value="UVRD_HELICASE_ATP_BIND"/>
    <property type="match status" value="1"/>
</dbReference>
<evidence type="ECO:0000256" key="3">
    <source>
        <dbReference type="ARBA" id="ARBA00022763"/>
    </source>
</evidence>
<dbReference type="Gene3D" id="3.90.320.10">
    <property type="match status" value="1"/>
</dbReference>
<evidence type="ECO:0000256" key="11">
    <source>
        <dbReference type="ARBA" id="ARBA00034617"/>
    </source>
</evidence>
<evidence type="ECO:0000256" key="12">
    <source>
        <dbReference type="ARBA" id="ARBA00034808"/>
    </source>
</evidence>
<evidence type="ECO:0000256" key="5">
    <source>
        <dbReference type="ARBA" id="ARBA00022806"/>
    </source>
</evidence>
<feature type="binding site" evidence="14">
    <location>
        <begin position="24"/>
        <end position="31"/>
    </location>
    <ligand>
        <name>ATP</name>
        <dbReference type="ChEBI" id="CHEBI:30616"/>
    </ligand>
</feature>
<keyword evidence="9" id="KW-0234">DNA repair</keyword>
<gene>
    <name evidence="17" type="ORF">J2S05_002773</name>
</gene>
<evidence type="ECO:0000256" key="7">
    <source>
        <dbReference type="ARBA" id="ARBA00022840"/>
    </source>
</evidence>
<dbReference type="EC" id="5.6.2.4" evidence="12"/>
<keyword evidence="18" id="KW-1185">Reference proteome</keyword>
<feature type="domain" description="UvrD-like helicase ATP-binding" evidence="15">
    <location>
        <begin position="3"/>
        <end position="442"/>
    </location>
</feature>
<evidence type="ECO:0000259" key="15">
    <source>
        <dbReference type="PROSITE" id="PS51198"/>
    </source>
</evidence>
<dbReference type="Proteomes" id="UP001225034">
    <property type="component" value="Unassembled WGS sequence"/>
</dbReference>
<feature type="domain" description="UvrD-like helicase C-terminal" evidence="16">
    <location>
        <begin position="447"/>
        <end position="743"/>
    </location>
</feature>
<protein>
    <recommendedName>
        <fullName evidence="12">DNA 3'-5' helicase</fullName>
        <ecNumber evidence="12">5.6.2.4</ecNumber>
    </recommendedName>
</protein>
<evidence type="ECO:0000256" key="8">
    <source>
        <dbReference type="ARBA" id="ARBA00023125"/>
    </source>
</evidence>
<keyword evidence="3" id="KW-0227">DNA damage</keyword>
<dbReference type="InterPro" id="IPR000212">
    <property type="entry name" value="DNA_helicase_UvrD/REP"/>
</dbReference>
<keyword evidence="7 14" id="KW-0067">ATP-binding</keyword>
<dbReference type="Pfam" id="PF13361">
    <property type="entry name" value="UvrD_C"/>
    <property type="match status" value="1"/>
</dbReference>
<reference evidence="17 18" key="1">
    <citation type="submission" date="2023-07" db="EMBL/GenBank/DDBJ databases">
        <title>Genomic Encyclopedia of Type Strains, Phase IV (KMG-IV): sequencing the most valuable type-strain genomes for metagenomic binning, comparative biology and taxonomic classification.</title>
        <authorList>
            <person name="Goeker M."/>
        </authorList>
    </citation>
    <scope>NUCLEOTIDE SEQUENCE [LARGE SCALE GENOMIC DNA]</scope>
    <source>
        <strain evidence="17 18">DSM 19154</strain>
    </source>
</reference>
<keyword evidence="6" id="KW-0269">Exonuclease</keyword>
<evidence type="ECO:0000256" key="6">
    <source>
        <dbReference type="ARBA" id="ARBA00022839"/>
    </source>
</evidence>
<comment type="catalytic activity">
    <reaction evidence="13">
        <text>ATP + H2O = ADP + phosphate + H(+)</text>
        <dbReference type="Rhea" id="RHEA:13065"/>
        <dbReference type="ChEBI" id="CHEBI:15377"/>
        <dbReference type="ChEBI" id="CHEBI:15378"/>
        <dbReference type="ChEBI" id="CHEBI:30616"/>
        <dbReference type="ChEBI" id="CHEBI:43474"/>
        <dbReference type="ChEBI" id="CHEBI:456216"/>
        <dbReference type="EC" id="5.6.2.4"/>
    </reaction>
</comment>
<proteinExistence type="predicted"/>
<evidence type="ECO:0000256" key="10">
    <source>
        <dbReference type="ARBA" id="ARBA00023235"/>
    </source>
</evidence>
<evidence type="ECO:0000313" key="17">
    <source>
        <dbReference type="EMBL" id="MDQ0207964.1"/>
    </source>
</evidence>
<dbReference type="InterPro" id="IPR027417">
    <property type="entry name" value="P-loop_NTPase"/>
</dbReference>
<dbReference type="RefSeq" id="WP_306983667.1">
    <property type="nucleotide sequence ID" value="NZ_JAUSUA010000004.1"/>
</dbReference>
<evidence type="ECO:0000256" key="1">
    <source>
        <dbReference type="ARBA" id="ARBA00022722"/>
    </source>
</evidence>
<dbReference type="PANTHER" id="PTHR11070:SF48">
    <property type="entry name" value="ATP-DEPENDENT HELICASE_NUCLEASE SUBUNIT A"/>
    <property type="match status" value="1"/>
</dbReference>
<evidence type="ECO:0000256" key="14">
    <source>
        <dbReference type="PROSITE-ProRule" id="PRU00560"/>
    </source>
</evidence>
<keyword evidence="4 14" id="KW-0378">Hydrolase</keyword>
<keyword evidence="1" id="KW-0540">Nuclease</keyword>
<dbReference type="InterPro" id="IPR014017">
    <property type="entry name" value="DNA_helicase_UvrD-like_C"/>
</dbReference>
<dbReference type="EMBL" id="JAUSUA010000004">
    <property type="protein sequence ID" value="MDQ0207964.1"/>
    <property type="molecule type" value="Genomic_DNA"/>
</dbReference>
<evidence type="ECO:0000313" key="18">
    <source>
        <dbReference type="Proteomes" id="UP001225034"/>
    </source>
</evidence>
<comment type="caution">
    <text evidence="17">The sequence shown here is derived from an EMBL/GenBank/DDBJ whole genome shotgun (WGS) entry which is preliminary data.</text>
</comment>
<dbReference type="InterPro" id="IPR011335">
    <property type="entry name" value="Restrct_endonuc-II-like"/>
</dbReference>
<keyword evidence="2 14" id="KW-0547">Nucleotide-binding</keyword>
<keyword evidence="5 14" id="KW-0347">Helicase</keyword>
<dbReference type="SUPFAM" id="SSF52540">
    <property type="entry name" value="P-loop containing nucleoside triphosphate hydrolases"/>
    <property type="match status" value="1"/>
</dbReference>
<organism evidence="17 18">
    <name type="scientific">Alkalicoccobacillus murimartini</name>
    <dbReference type="NCBI Taxonomy" id="171685"/>
    <lineage>
        <taxon>Bacteria</taxon>
        <taxon>Bacillati</taxon>
        <taxon>Bacillota</taxon>
        <taxon>Bacilli</taxon>
        <taxon>Bacillales</taxon>
        <taxon>Bacillaceae</taxon>
        <taxon>Alkalicoccobacillus</taxon>
    </lineage>
</organism>